<accession>A0A5M7C6H6</accession>
<dbReference type="Gene3D" id="2.30.110.10">
    <property type="entry name" value="Electron Transport, Fmn-binding Protein, Chain A"/>
    <property type="match status" value="1"/>
</dbReference>
<dbReference type="Pfam" id="PF01243">
    <property type="entry name" value="PNPOx_N"/>
    <property type="match status" value="1"/>
</dbReference>
<dbReference type="SUPFAM" id="SSF50475">
    <property type="entry name" value="FMN-binding split barrel"/>
    <property type="match status" value="1"/>
</dbReference>
<dbReference type="InterPro" id="IPR012349">
    <property type="entry name" value="Split_barrel_FMN-bd"/>
</dbReference>
<evidence type="ECO:0000313" key="4">
    <source>
        <dbReference type="Proteomes" id="UP000323946"/>
    </source>
</evidence>
<gene>
    <name evidence="3" type="ORF">F1721_04090</name>
</gene>
<dbReference type="OrthoDB" id="5242787at2"/>
<sequence length="142" mass="15823">MSAAEREAFLAEPRIGVLAVRDSRGGRAPLQTPVWYDYRPGGEVAVITGQASLKVRFIRESGRFTLCAQDPALPPRYVSVEGPVVAIHENIDSGVREAMARRYLEPADVEKYLESTRGIAMDYVVVRMRPEHWSTTDYGKLG</sequence>
<comment type="caution">
    <text evidence="3">The sequence shown here is derived from an EMBL/GenBank/DDBJ whole genome shotgun (WGS) entry which is preliminary data.</text>
</comment>
<reference evidence="3 4" key="1">
    <citation type="submission" date="2019-09" db="EMBL/GenBank/DDBJ databases">
        <title>Draft genome sequence of the thermophilic Saccharopolyspora hirsuta VKM Ac-666T.</title>
        <authorList>
            <person name="Lobastova T.G."/>
            <person name="Fokina V."/>
            <person name="Bragin E.Y."/>
            <person name="Shtratnikova V.Y."/>
            <person name="Starodumova I.P."/>
            <person name="Tarlachkov S.V."/>
            <person name="Donova M.V."/>
        </authorList>
    </citation>
    <scope>NUCLEOTIDE SEQUENCE [LARGE SCALE GENOMIC DNA]</scope>
    <source>
        <strain evidence="3 4">VKM Ac-666</strain>
    </source>
</reference>
<dbReference type="EMBL" id="VWPH01000002">
    <property type="protein sequence ID" value="KAA5837383.1"/>
    <property type="molecule type" value="Genomic_DNA"/>
</dbReference>
<organism evidence="3 4">
    <name type="scientific">Saccharopolyspora hirsuta</name>
    <dbReference type="NCBI Taxonomy" id="1837"/>
    <lineage>
        <taxon>Bacteria</taxon>
        <taxon>Bacillati</taxon>
        <taxon>Actinomycetota</taxon>
        <taxon>Actinomycetes</taxon>
        <taxon>Pseudonocardiales</taxon>
        <taxon>Pseudonocardiaceae</taxon>
        <taxon>Saccharopolyspora</taxon>
    </lineage>
</organism>
<evidence type="ECO:0000256" key="1">
    <source>
        <dbReference type="ARBA" id="ARBA00023002"/>
    </source>
</evidence>
<keyword evidence="4" id="KW-1185">Reference proteome</keyword>
<dbReference type="PANTHER" id="PTHR35176:SF6">
    <property type="entry name" value="HEME OXYGENASE HI_0854-RELATED"/>
    <property type="match status" value="1"/>
</dbReference>
<dbReference type="PANTHER" id="PTHR35176">
    <property type="entry name" value="HEME OXYGENASE HI_0854-RELATED"/>
    <property type="match status" value="1"/>
</dbReference>
<dbReference type="GO" id="GO:0070967">
    <property type="term" value="F:coenzyme F420 binding"/>
    <property type="evidence" value="ECO:0007669"/>
    <property type="project" value="TreeGrafter"/>
</dbReference>
<feature type="domain" description="Pyridoxamine 5'-phosphate oxidase N-terminal" evidence="2">
    <location>
        <begin position="5"/>
        <end position="136"/>
    </location>
</feature>
<name>A0A5M7C6H6_SACHI</name>
<dbReference type="GO" id="GO:0005829">
    <property type="term" value="C:cytosol"/>
    <property type="evidence" value="ECO:0007669"/>
    <property type="project" value="TreeGrafter"/>
</dbReference>
<dbReference type="AlphaFoldDB" id="A0A5M7C6H6"/>
<proteinExistence type="predicted"/>
<evidence type="ECO:0000313" key="3">
    <source>
        <dbReference type="EMBL" id="KAA5837383.1"/>
    </source>
</evidence>
<evidence type="ECO:0000259" key="2">
    <source>
        <dbReference type="Pfam" id="PF01243"/>
    </source>
</evidence>
<protein>
    <submittedName>
        <fullName evidence="3">Pyridoxamine 5'-phosphate oxidase</fullName>
    </submittedName>
</protein>
<keyword evidence="1" id="KW-0560">Oxidoreductase</keyword>
<dbReference type="Proteomes" id="UP000323946">
    <property type="component" value="Unassembled WGS sequence"/>
</dbReference>
<dbReference type="GO" id="GO:0016627">
    <property type="term" value="F:oxidoreductase activity, acting on the CH-CH group of donors"/>
    <property type="evidence" value="ECO:0007669"/>
    <property type="project" value="TreeGrafter"/>
</dbReference>
<dbReference type="InterPro" id="IPR011576">
    <property type="entry name" value="Pyridox_Oxase_N"/>
</dbReference>
<dbReference type="InterPro" id="IPR052019">
    <property type="entry name" value="F420H2_bilvrd_red/Heme_oxyg"/>
</dbReference>